<dbReference type="InterPro" id="IPR045057">
    <property type="entry name" value="Gcn5-rel_NAT"/>
</dbReference>
<evidence type="ECO:0000256" key="3">
    <source>
        <dbReference type="ARBA" id="ARBA00031876"/>
    </source>
</evidence>
<organism evidence="5 6">
    <name type="scientific">Trichonephila inaurata madagascariensis</name>
    <dbReference type="NCBI Taxonomy" id="2747483"/>
    <lineage>
        <taxon>Eukaryota</taxon>
        <taxon>Metazoa</taxon>
        <taxon>Ecdysozoa</taxon>
        <taxon>Arthropoda</taxon>
        <taxon>Chelicerata</taxon>
        <taxon>Arachnida</taxon>
        <taxon>Araneae</taxon>
        <taxon>Araneomorphae</taxon>
        <taxon>Entelegynae</taxon>
        <taxon>Araneoidea</taxon>
        <taxon>Nephilidae</taxon>
        <taxon>Trichonephila</taxon>
        <taxon>Trichonephila inaurata</taxon>
    </lineage>
</organism>
<dbReference type="PROSITE" id="PS51729">
    <property type="entry name" value="GNAT_YJDJ"/>
    <property type="match status" value="1"/>
</dbReference>
<dbReference type="InterPro" id="IPR016181">
    <property type="entry name" value="Acyl_CoA_acyltransferase"/>
</dbReference>
<dbReference type="Pfam" id="PF14542">
    <property type="entry name" value="Acetyltransf_CG"/>
    <property type="match status" value="1"/>
</dbReference>
<sequence length="130" mass="15010">MFRRGRDPKWGQPYGVKTMFRIARKTEGQLLRLYSSQYKVLHNAELKEFSLDGEKEKAVLQYKQLTPSLIELEHTIVPESLQGKGLGKLLAEAAFEYAIDRKFTVKITCGFVQKYLEKNPKPEFKSVLAK</sequence>
<evidence type="ECO:0000256" key="1">
    <source>
        <dbReference type="ARBA" id="ARBA00006233"/>
    </source>
</evidence>
<dbReference type="CDD" id="cd04301">
    <property type="entry name" value="NAT_SF"/>
    <property type="match status" value="1"/>
</dbReference>
<dbReference type="InterPro" id="IPR031165">
    <property type="entry name" value="GNAT_YJDJ"/>
</dbReference>
<dbReference type="EMBL" id="BMAV01018713">
    <property type="protein sequence ID" value="GFY71257.1"/>
    <property type="molecule type" value="Genomic_DNA"/>
</dbReference>
<proteinExistence type="inferred from homology"/>
<feature type="domain" description="N-acetyltransferase" evidence="4">
    <location>
        <begin position="41"/>
        <end position="129"/>
    </location>
</feature>
<dbReference type="OrthoDB" id="74247at2759"/>
<protein>
    <recommendedName>
        <fullName evidence="2">Protein NATD1</fullName>
    </recommendedName>
    <alternativeName>
        <fullName evidence="3">N-acetyltransferase domain-containing protein 1</fullName>
    </alternativeName>
</protein>
<comment type="similarity">
    <text evidence="1">Belongs to the NATD1 family.</text>
</comment>
<gene>
    <name evidence="5" type="ORF">TNIN_444911</name>
</gene>
<evidence type="ECO:0000256" key="2">
    <source>
        <dbReference type="ARBA" id="ARBA00020243"/>
    </source>
</evidence>
<comment type="caution">
    <text evidence="5">The sequence shown here is derived from an EMBL/GenBank/DDBJ whole genome shotgun (WGS) entry which is preliminary data.</text>
</comment>
<dbReference type="Gene3D" id="3.40.630.30">
    <property type="match status" value="1"/>
</dbReference>
<evidence type="ECO:0000313" key="6">
    <source>
        <dbReference type="Proteomes" id="UP000886998"/>
    </source>
</evidence>
<dbReference type="Proteomes" id="UP000886998">
    <property type="component" value="Unassembled WGS sequence"/>
</dbReference>
<dbReference type="SUPFAM" id="SSF55729">
    <property type="entry name" value="Acyl-CoA N-acyltransferases (Nat)"/>
    <property type="match status" value="1"/>
</dbReference>
<keyword evidence="6" id="KW-1185">Reference proteome</keyword>
<accession>A0A8X7CPD3</accession>
<reference evidence="5" key="1">
    <citation type="submission" date="2020-08" db="EMBL/GenBank/DDBJ databases">
        <title>Multicomponent nature underlies the extraordinary mechanical properties of spider dragline silk.</title>
        <authorList>
            <person name="Kono N."/>
            <person name="Nakamura H."/>
            <person name="Mori M."/>
            <person name="Yoshida Y."/>
            <person name="Ohtoshi R."/>
            <person name="Malay A.D."/>
            <person name="Moran D.A.P."/>
            <person name="Tomita M."/>
            <person name="Numata K."/>
            <person name="Arakawa K."/>
        </authorList>
    </citation>
    <scope>NUCLEOTIDE SEQUENCE</scope>
</reference>
<evidence type="ECO:0000259" key="4">
    <source>
        <dbReference type="PROSITE" id="PS51729"/>
    </source>
</evidence>
<name>A0A8X7CPD3_9ARAC</name>
<dbReference type="PANTHER" id="PTHR31435">
    <property type="entry name" value="PROTEIN NATD1"/>
    <property type="match status" value="1"/>
</dbReference>
<dbReference type="PANTHER" id="PTHR31435:SF9">
    <property type="entry name" value="PROTEIN NATD1"/>
    <property type="match status" value="1"/>
</dbReference>
<evidence type="ECO:0000313" key="5">
    <source>
        <dbReference type="EMBL" id="GFY71257.1"/>
    </source>
</evidence>
<dbReference type="AlphaFoldDB" id="A0A8X7CPD3"/>